<dbReference type="GO" id="GO:0004430">
    <property type="term" value="F:1-phosphatidylinositol 4-kinase activity"/>
    <property type="evidence" value="ECO:0007669"/>
    <property type="project" value="TreeGrafter"/>
</dbReference>
<dbReference type="GO" id="GO:0016020">
    <property type="term" value="C:membrane"/>
    <property type="evidence" value="ECO:0007669"/>
    <property type="project" value="TreeGrafter"/>
</dbReference>
<dbReference type="Gene3D" id="1.10.1070.11">
    <property type="entry name" value="Phosphatidylinositol 3-/4-kinase, catalytic domain"/>
    <property type="match status" value="1"/>
</dbReference>
<dbReference type="SUPFAM" id="SSF56112">
    <property type="entry name" value="Protein kinase-like (PK-like)"/>
    <property type="match status" value="1"/>
</dbReference>
<evidence type="ECO:0000256" key="3">
    <source>
        <dbReference type="SAM" id="MobiDB-lite"/>
    </source>
</evidence>
<dbReference type="EMBL" id="LN714477">
    <property type="protein sequence ID" value="CEL64992.1"/>
    <property type="molecule type" value="Genomic_DNA"/>
</dbReference>
<dbReference type="GO" id="GO:0005737">
    <property type="term" value="C:cytoplasm"/>
    <property type="evidence" value="ECO:0007669"/>
    <property type="project" value="TreeGrafter"/>
</dbReference>
<evidence type="ECO:0000256" key="2">
    <source>
        <dbReference type="ARBA" id="ARBA00022777"/>
    </source>
</evidence>
<evidence type="ECO:0000259" key="4">
    <source>
        <dbReference type="PROSITE" id="PS50290"/>
    </source>
</evidence>
<organism evidence="5">
    <name type="scientific">Neospora caninum (strain Liverpool)</name>
    <dbReference type="NCBI Taxonomy" id="572307"/>
    <lineage>
        <taxon>Eukaryota</taxon>
        <taxon>Sar</taxon>
        <taxon>Alveolata</taxon>
        <taxon>Apicomplexa</taxon>
        <taxon>Conoidasida</taxon>
        <taxon>Coccidia</taxon>
        <taxon>Eucoccidiorida</taxon>
        <taxon>Eimeriorina</taxon>
        <taxon>Sarcocystidae</taxon>
        <taxon>Neospora</taxon>
    </lineage>
</organism>
<feature type="region of interest" description="Disordered" evidence="3">
    <location>
        <begin position="39"/>
        <end position="71"/>
    </location>
</feature>
<feature type="compositionally biased region" description="Acidic residues" evidence="3">
    <location>
        <begin position="303"/>
        <end position="318"/>
    </location>
</feature>
<keyword evidence="1" id="KW-0808">Transferase</keyword>
<feature type="compositionally biased region" description="Basic and acidic residues" evidence="3">
    <location>
        <begin position="48"/>
        <end position="68"/>
    </location>
</feature>
<dbReference type="GO" id="GO:0048015">
    <property type="term" value="P:phosphatidylinositol-mediated signaling"/>
    <property type="evidence" value="ECO:0007669"/>
    <property type="project" value="TreeGrafter"/>
</dbReference>
<dbReference type="InterPro" id="IPR015433">
    <property type="entry name" value="PI3/4_kinase"/>
</dbReference>
<feature type="domain" description="PI3K/PI4K catalytic" evidence="4">
    <location>
        <begin position="407"/>
        <end position="545"/>
    </location>
</feature>
<dbReference type="InterPro" id="IPR036940">
    <property type="entry name" value="PI3/4_kinase_cat_sf"/>
</dbReference>
<proteinExistence type="predicted"/>
<feature type="compositionally biased region" description="Low complexity" evidence="3">
    <location>
        <begin position="267"/>
        <end position="276"/>
    </location>
</feature>
<dbReference type="PROSITE" id="PS50290">
    <property type="entry name" value="PI3_4_KINASE_3"/>
    <property type="match status" value="1"/>
</dbReference>
<feature type="region of interest" description="Disordered" evidence="3">
    <location>
        <begin position="259"/>
        <end position="318"/>
    </location>
</feature>
<feature type="region of interest" description="Disordered" evidence="3">
    <location>
        <begin position="96"/>
        <end position="144"/>
    </location>
</feature>
<dbReference type="GO" id="GO:0046854">
    <property type="term" value="P:phosphatidylinositol phosphate biosynthetic process"/>
    <property type="evidence" value="ECO:0007669"/>
    <property type="project" value="InterPro"/>
</dbReference>
<dbReference type="AlphaFoldDB" id="A0A0F7U9E2"/>
<accession>A0A0F7U9E2</accession>
<feature type="compositionally biased region" description="Basic and acidic residues" evidence="3">
    <location>
        <begin position="283"/>
        <end position="302"/>
    </location>
</feature>
<name>A0A0F7U9E2_NEOCL</name>
<protein>
    <submittedName>
        <fullName evidence="5">Predicted CDS Pa_1_14030, related</fullName>
    </submittedName>
</protein>
<dbReference type="InterPro" id="IPR011009">
    <property type="entry name" value="Kinase-like_dom_sf"/>
</dbReference>
<evidence type="ECO:0000256" key="1">
    <source>
        <dbReference type="ARBA" id="ARBA00022679"/>
    </source>
</evidence>
<dbReference type="PANTHER" id="PTHR10048">
    <property type="entry name" value="PHOSPHATIDYLINOSITOL KINASE"/>
    <property type="match status" value="1"/>
</dbReference>
<sequence length="545" mass="61976">MASWLYQSMVEDKVAGLEEPAQKMTQEVEMVVVNCKPLGAGTQQSGWGRKEETEEQGHGDRGEERRPNSENAFAVDLFKRRRIVQLIRQHQHALHESQSAEACSSAPWSPPLRGALSTAADESQRMATASSRGEGRPSSALSSPQFSSLFETCESLRVRATSTRLHRLSIQRLQLRRVSLNRQISHHLSRQPMRLRGARRLPRCLLRLLTGPTTVAGAKVKLPSVYGKLGNPLALYTLQLLPFSSKDAVPRREVRERVRSGGRCGGAEEQACGAGNRNRHARAGREATGRYGRSLEEKKTEGDREDESGDESADWESDGWEMEEDLQQFIMKQRRCDYFNTLHHFSSLLIDVPNVLALEPARSLRPVLLNLFPESLNSWILCRRLYVTAMVGTWTMTGVTIPFHEGELWADKCERLRRRSPYGHLRSWDIRRVLMKSGDDWRQELLASQLVRQFKAISDEARLPLWLRPYEILVTGSNSGVMKFVPDTCRVDVLKKRHNTDSSARVFDFLLADNPFEAKQNFIESHAAYSLVSYFLQDKDRYNGN</sequence>
<dbReference type="Gene3D" id="3.30.1010.10">
    <property type="entry name" value="Phosphatidylinositol 3-kinase Catalytic Subunit, Chain A, domain 4"/>
    <property type="match status" value="1"/>
</dbReference>
<dbReference type="InterPro" id="IPR000403">
    <property type="entry name" value="PI3/4_kinase_cat_dom"/>
</dbReference>
<evidence type="ECO:0000313" key="5">
    <source>
        <dbReference type="EMBL" id="CEL64992.1"/>
    </source>
</evidence>
<keyword evidence="2" id="KW-0418">Kinase</keyword>
<gene>
    <name evidence="5" type="ORF">BN1204_008530</name>
</gene>
<dbReference type="PANTHER" id="PTHR10048:SF22">
    <property type="entry name" value="PHOSPHATIDYLINOSITOL 4-KINASE BETA"/>
    <property type="match status" value="1"/>
</dbReference>
<reference evidence="5" key="1">
    <citation type="journal article" date="2015" name="PLoS ONE">
        <title>Comprehensive Evaluation of Toxoplasma gondii VEG and Neospora caninum LIV Genomes with Tachyzoite Stage Transcriptome and Proteome Defines Novel Transcript Features.</title>
        <authorList>
            <person name="Ramaprasad A."/>
            <person name="Mourier T."/>
            <person name="Naeem R."/>
            <person name="Malas T.B."/>
            <person name="Moussa E."/>
            <person name="Panigrahi A."/>
            <person name="Vermont S.J."/>
            <person name="Otto T.D."/>
            <person name="Wastling J."/>
            <person name="Pain A."/>
        </authorList>
    </citation>
    <scope>NUCLEOTIDE SEQUENCE</scope>
    <source>
        <strain evidence="5">Liverpool</strain>
    </source>
</reference>